<dbReference type="PANTHER" id="PTHR24148">
    <property type="entry name" value="ANKYRIN REPEAT DOMAIN-CONTAINING PROTEIN 39 HOMOLOG-RELATED"/>
    <property type="match status" value="1"/>
</dbReference>
<dbReference type="AlphaFoldDB" id="A0AAE0KH08"/>
<dbReference type="PANTHER" id="PTHR24148:SF64">
    <property type="entry name" value="HETEROKARYON INCOMPATIBILITY DOMAIN-CONTAINING PROTEIN"/>
    <property type="match status" value="1"/>
</dbReference>
<organism evidence="2 3">
    <name type="scientific">Lasiosphaeria ovina</name>
    <dbReference type="NCBI Taxonomy" id="92902"/>
    <lineage>
        <taxon>Eukaryota</taxon>
        <taxon>Fungi</taxon>
        <taxon>Dikarya</taxon>
        <taxon>Ascomycota</taxon>
        <taxon>Pezizomycotina</taxon>
        <taxon>Sordariomycetes</taxon>
        <taxon>Sordariomycetidae</taxon>
        <taxon>Sordariales</taxon>
        <taxon>Lasiosphaeriaceae</taxon>
        <taxon>Lasiosphaeria</taxon>
    </lineage>
</organism>
<reference evidence="2" key="2">
    <citation type="submission" date="2023-06" db="EMBL/GenBank/DDBJ databases">
        <authorList>
            <consortium name="Lawrence Berkeley National Laboratory"/>
            <person name="Haridas S."/>
            <person name="Hensen N."/>
            <person name="Bonometti L."/>
            <person name="Westerberg I."/>
            <person name="Brannstrom I.O."/>
            <person name="Guillou S."/>
            <person name="Cros-Aarteil S."/>
            <person name="Calhoun S."/>
            <person name="Kuo A."/>
            <person name="Mondo S."/>
            <person name="Pangilinan J."/>
            <person name="Riley R."/>
            <person name="Labutti K."/>
            <person name="Andreopoulos B."/>
            <person name="Lipzen A."/>
            <person name="Chen C."/>
            <person name="Yanf M."/>
            <person name="Daum C."/>
            <person name="Ng V."/>
            <person name="Clum A."/>
            <person name="Steindorff A."/>
            <person name="Ohm R."/>
            <person name="Martin F."/>
            <person name="Silar P."/>
            <person name="Natvig D."/>
            <person name="Lalanne C."/>
            <person name="Gautier V."/>
            <person name="Ament-Velasquez S.L."/>
            <person name="Kruys A."/>
            <person name="Hutchinson M.I."/>
            <person name="Powell A.J."/>
            <person name="Barry K."/>
            <person name="Miller A.N."/>
            <person name="Grigoriev I.V."/>
            <person name="Debuchy R."/>
            <person name="Gladieux P."/>
            <person name="Thoren M.H."/>
            <person name="Johannesson H."/>
        </authorList>
    </citation>
    <scope>NUCLEOTIDE SEQUENCE</scope>
    <source>
        <strain evidence="2">CBS 958.72</strain>
    </source>
</reference>
<dbReference type="InterPro" id="IPR010730">
    <property type="entry name" value="HET"/>
</dbReference>
<evidence type="ECO:0000259" key="1">
    <source>
        <dbReference type="Pfam" id="PF06985"/>
    </source>
</evidence>
<dbReference type="InterPro" id="IPR052895">
    <property type="entry name" value="HetReg/Transcr_Mod"/>
</dbReference>
<keyword evidence="3" id="KW-1185">Reference proteome</keyword>
<accession>A0AAE0KH08</accession>
<gene>
    <name evidence="2" type="ORF">B0T24DRAFT_699175</name>
</gene>
<comment type="caution">
    <text evidence="2">The sequence shown here is derived from an EMBL/GenBank/DDBJ whole genome shotgun (WGS) entry which is preliminary data.</text>
</comment>
<dbReference type="EMBL" id="JAULSN010000003">
    <property type="protein sequence ID" value="KAK3376097.1"/>
    <property type="molecule type" value="Genomic_DNA"/>
</dbReference>
<feature type="domain" description="Heterokaryon incompatibility" evidence="1">
    <location>
        <begin position="49"/>
        <end position="213"/>
    </location>
</feature>
<reference evidence="2" key="1">
    <citation type="journal article" date="2023" name="Mol. Phylogenet. Evol.">
        <title>Genome-scale phylogeny and comparative genomics of the fungal order Sordariales.</title>
        <authorList>
            <person name="Hensen N."/>
            <person name="Bonometti L."/>
            <person name="Westerberg I."/>
            <person name="Brannstrom I.O."/>
            <person name="Guillou S."/>
            <person name="Cros-Aarteil S."/>
            <person name="Calhoun S."/>
            <person name="Haridas S."/>
            <person name="Kuo A."/>
            <person name="Mondo S."/>
            <person name="Pangilinan J."/>
            <person name="Riley R."/>
            <person name="LaButti K."/>
            <person name="Andreopoulos B."/>
            <person name="Lipzen A."/>
            <person name="Chen C."/>
            <person name="Yan M."/>
            <person name="Daum C."/>
            <person name="Ng V."/>
            <person name="Clum A."/>
            <person name="Steindorff A."/>
            <person name="Ohm R.A."/>
            <person name="Martin F."/>
            <person name="Silar P."/>
            <person name="Natvig D.O."/>
            <person name="Lalanne C."/>
            <person name="Gautier V."/>
            <person name="Ament-Velasquez S.L."/>
            <person name="Kruys A."/>
            <person name="Hutchinson M.I."/>
            <person name="Powell A.J."/>
            <person name="Barry K."/>
            <person name="Miller A.N."/>
            <person name="Grigoriev I.V."/>
            <person name="Debuchy R."/>
            <person name="Gladieux P."/>
            <person name="Hiltunen Thoren M."/>
            <person name="Johannesson H."/>
        </authorList>
    </citation>
    <scope>NUCLEOTIDE SEQUENCE</scope>
    <source>
        <strain evidence="2">CBS 958.72</strain>
    </source>
</reference>
<evidence type="ECO:0000313" key="2">
    <source>
        <dbReference type="EMBL" id="KAK3376097.1"/>
    </source>
</evidence>
<proteinExistence type="predicted"/>
<dbReference type="Pfam" id="PF06985">
    <property type="entry name" value="HET"/>
    <property type="match status" value="1"/>
</dbReference>
<sequence>MAHRSLQLYAYEQLQLNEIRLLKVTSPSDSPEQWDLTLVHTPIDHAPPYETISYVWGLTPLNRPLALSTGAVLHINENLERVLNGVVRHCSTGYLWADRICINQADTAERNHQVQIMGQIYRSCLRVFVWLGCDDDLPECSALDFVCDIANAALGRDLPKDDLLKRFQTVLLGDVGLNNGELAMRKNDERLALWQLFKYFGSPWFSRAWVFQEIVLPQCSSILIGSSAVSLEGLYWICEAIDQIDAQDILPVVAEGTVLFSSGLRTAPIMRQTWRSLHLPGDNQSVPYPSITKTLSSIAPKMNTSVPPDRVYAFLGLNLDPRIQIEPDYEASELEVHVGTAKSIIQGSGRLDIFEYLCRSGDGDDGRPFTRRTPTWAPDFTSPEHLTPFSVSRTLPRQSEGRFYPHIGQCDDSGTLTVHGRKIDSIQTHIDPRVPPHIRGTYFDFSHYVTSAVDGWELSEQMVPSPTAQAVFAALVGQGHCDDDVVARAFNNDNKERVAKMLPSVVRHYHDRVEAKPGADDETLPEYWGEIQEAVSAIYRVAYKRYLFVTCAGQLALGCTLEPGDEIWVLHGCSNPVALRPTDQGTYCVQETCFLEGWMDAWGADMVDWKE</sequence>
<evidence type="ECO:0000313" key="3">
    <source>
        <dbReference type="Proteomes" id="UP001287356"/>
    </source>
</evidence>
<protein>
    <submittedName>
        <fullName evidence="2">Heterokaryon incompatibility protein-domain-containing protein</fullName>
    </submittedName>
</protein>
<name>A0AAE0KH08_9PEZI</name>
<dbReference type="Proteomes" id="UP001287356">
    <property type="component" value="Unassembled WGS sequence"/>
</dbReference>